<evidence type="ECO:0000256" key="2">
    <source>
        <dbReference type="ARBA" id="ARBA00022692"/>
    </source>
</evidence>
<keyword evidence="2 5" id="KW-0812">Transmembrane</keyword>
<dbReference type="GO" id="GO:0140359">
    <property type="term" value="F:ABC-type transporter activity"/>
    <property type="evidence" value="ECO:0007669"/>
    <property type="project" value="InterPro"/>
</dbReference>
<feature type="transmembrane region" description="Helical" evidence="5">
    <location>
        <begin position="446"/>
        <end position="464"/>
    </location>
</feature>
<keyword evidence="8" id="KW-1185">Reference proteome</keyword>
<dbReference type="Pfam" id="PF12698">
    <property type="entry name" value="ABC2_membrane_3"/>
    <property type="match status" value="1"/>
</dbReference>
<dbReference type="PANTHER" id="PTHR43471:SF1">
    <property type="entry name" value="ABC TRANSPORTER PERMEASE PROTEIN NOSY-RELATED"/>
    <property type="match status" value="1"/>
</dbReference>
<evidence type="ECO:0000256" key="5">
    <source>
        <dbReference type="SAM" id="Phobius"/>
    </source>
</evidence>
<name>A0A516GSG7_9FLAO</name>
<feature type="transmembrane region" description="Helical" evidence="5">
    <location>
        <begin position="175"/>
        <end position="200"/>
    </location>
</feature>
<dbReference type="Pfam" id="PF12040">
    <property type="entry name" value="DUF3526"/>
    <property type="match status" value="1"/>
</dbReference>
<dbReference type="InterPro" id="IPR021913">
    <property type="entry name" value="DUF3526"/>
</dbReference>
<dbReference type="EMBL" id="CP041637">
    <property type="protein sequence ID" value="QDO94448.1"/>
    <property type="molecule type" value="Genomic_DNA"/>
</dbReference>
<feature type="transmembrane region" description="Helical" evidence="5">
    <location>
        <begin position="21"/>
        <end position="38"/>
    </location>
</feature>
<dbReference type="KEGG" id="fop:FNB79_10900"/>
<evidence type="ECO:0000313" key="7">
    <source>
        <dbReference type="EMBL" id="QDO94448.1"/>
    </source>
</evidence>
<feature type="transmembrane region" description="Helical" evidence="5">
    <location>
        <begin position="130"/>
        <end position="148"/>
    </location>
</feature>
<accession>A0A516GSG7</accession>
<dbReference type="AlphaFoldDB" id="A0A516GSG7"/>
<dbReference type="GO" id="GO:0016020">
    <property type="term" value="C:membrane"/>
    <property type="evidence" value="ECO:0007669"/>
    <property type="project" value="UniProtKB-SubCell"/>
</dbReference>
<evidence type="ECO:0000256" key="4">
    <source>
        <dbReference type="ARBA" id="ARBA00023136"/>
    </source>
</evidence>
<gene>
    <name evidence="7" type="ORF">FNB79_10900</name>
</gene>
<proteinExistence type="predicted"/>
<keyword evidence="4 5" id="KW-0472">Membrane</keyword>
<protein>
    <submittedName>
        <fullName evidence="7">DUF3526 domain-containing protein</fullName>
    </submittedName>
</protein>
<organism evidence="7 8">
    <name type="scientific">Formosa sediminum</name>
    <dbReference type="NCBI Taxonomy" id="2594004"/>
    <lineage>
        <taxon>Bacteria</taxon>
        <taxon>Pseudomonadati</taxon>
        <taxon>Bacteroidota</taxon>
        <taxon>Flavobacteriia</taxon>
        <taxon>Flavobacteriales</taxon>
        <taxon>Flavobacteriaceae</taxon>
        <taxon>Formosa</taxon>
    </lineage>
</organism>
<sequence>MIRKTIIKELKEFFRDGRIKISGGIVLLLLSVSIWISYNQYTSTTKEVETAKLAERAIWENQGDKNPHSAAHYGTYVFKPKHPLSLLDQGVDKYIGTSIFLTAHNRNEAEYSNVADQTGLARFGVLSPDFVLLFIIPLLIILMGYNSITKEREMGTMSLLKSQGATFWKLISGKWLAIFIPIFGITTLLFSIAGVLLSSINGYTAFSWSALGALYVVYLCYYAIFINIVLLVSQRVKKSGVSLVILLGVWIMSCLAAPKAASNFAESKYPYPTRQEFATKVQEAKKQGLDGHNPWSEESKKLEQDVLSEYGVDSIQQLPFNFAAYRMQKGEEYQASIYKSNYAALKTLFEKQADTYNTLSILSPFLPARFLSMGIARTDYYSHWSFTDASEDYRITTQKFLNDNLANNTTYGERGYLASADTWKELPKFNYQPQGLTAVLKQQQSSILALLVWVIFSTALLFIFKPKN</sequence>
<evidence type="ECO:0000256" key="1">
    <source>
        <dbReference type="ARBA" id="ARBA00004141"/>
    </source>
</evidence>
<keyword evidence="3 5" id="KW-1133">Transmembrane helix</keyword>
<evidence type="ECO:0000313" key="8">
    <source>
        <dbReference type="Proteomes" id="UP000319209"/>
    </source>
</evidence>
<dbReference type="PANTHER" id="PTHR43471">
    <property type="entry name" value="ABC TRANSPORTER PERMEASE"/>
    <property type="match status" value="1"/>
</dbReference>
<evidence type="ECO:0000256" key="3">
    <source>
        <dbReference type="ARBA" id="ARBA00022989"/>
    </source>
</evidence>
<evidence type="ECO:0000259" key="6">
    <source>
        <dbReference type="Pfam" id="PF12698"/>
    </source>
</evidence>
<reference evidence="7 8" key="1">
    <citation type="submission" date="2019-07" db="EMBL/GenBank/DDBJ databases">
        <title>Genome sequencing for Formosa sp. PS13.</title>
        <authorList>
            <person name="Park S.-J."/>
        </authorList>
    </citation>
    <scope>NUCLEOTIDE SEQUENCE [LARGE SCALE GENOMIC DNA]</scope>
    <source>
        <strain evidence="7 8">PS13</strain>
    </source>
</reference>
<dbReference type="InterPro" id="IPR013525">
    <property type="entry name" value="ABC2_TM"/>
</dbReference>
<dbReference type="Proteomes" id="UP000319209">
    <property type="component" value="Chromosome"/>
</dbReference>
<comment type="subcellular location">
    <subcellularLocation>
        <location evidence="1">Membrane</location>
        <topology evidence="1">Multi-pass membrane protein</topology>
    </subcellularLocation>
</comment>
<dbReference type="RefSeq" id="WP_143381333.1">
    <property type="nucleotide sequence ID" value="NZ_CP041637.1"/>
</dbReference>
<feature type="transmembrane region" description="Helical" evidence="5">
    <location>
        <begin position="206"/>
        <end position="232"/>
    </location>
</feature>
<dbReference type="OrthoDB" id="184009at2"/>
<feature type="domain" description="ABC-2 type transporter transmembrane" evidence="6">
    <location>
        <begin position="119"/>
        <end position="254"/>
    </location>
</feature>
<feature type="transmembrane region" description="Helical" evidence="5">
    <location>
        <begin position="239"/>
        <end position="258"/>
    </location>
</feature>